<dbReference type="Proteomes" id="UP001500339">
    <property type="component" value="Unassembled WGS sequence"/>
</dbReference>
<comment type="caution">
    <text evidence="2">The sequence shown here is derived from an EMBL/GenBank/DDBJ whole genome shotgun (WGS) entry which is preliminary data.</text>
</comment>
<feature type="transmembrane region" description="Helical" evidence="1">
    <location>
        <begin position="12"/>
        <end position="30"/>
    </location>
</feature>
<keyword evidence="1" id="KW-1133">Transmembrane helix</keyword>
<organism evidence="2 3">
    <name type="scientific">Clostridium malenominatum</name>
    <dbReference type="NCBI Taxonomy" id="1539"/>
    <lineage>
        <taxon>Bacteria</taxon>
        <taxon>Bacillati</taxon>
        <taxon>Bacillota</taxon>
        <taxon>Clostridia</taxon>
        <taxon>Eubacteriales</taxon>
        <taxon>Clostridiaceae</taxon>
        <taxon>Clostridium</taxon>
    </lineage>
</organism>
<sequence length="122" mass="13911">MLKGLIKDKMKLVIFVACVISIILLITYFKTGNVKVLVSIFILLDIGIALNIYQTATIKEYKTYKIIILIDLLHALWLTSFVIIYSKGLQNANYWLLNSVGIALLASIKPVFMKEKYKNKNI</sequence>
<proteinExistence type="predicted"/>
<dbReference type="EMBL" id="BAAACF010000006">
    <property type="protein sequence ID" value="GAA0729544.1"/>
    <property type="molecule type" value="Genomic_DNA"/>
</dbReference>
<reference evidence="3" key="1">
    <citation type="journal article" date="2019" name="Int. J. Syst. Evol. Microbiol.">
        <title>The Global Catalogue of Microorganisms (GCM) 10K type strain sequencing project: providing services to taxonomists for standard genome sequencing and annotation.</title>
        <authorList>
            <consortium name="The Broad Institute Genomics Platform"/>
            <consortium name="The Broad Institute Genome Sequencing Center for Infectious Disease"/>
            <person name="Wu L."/>
            <person name="Ma J."/>
        </authorList>
    </citation>
    <scope>NUCLEOTIDE SEQUENCE [LARGE SCALE GENOMIC DNA]</scope>
    <source>
        <strain evidence="3">JCM 1405</strain>
    </source>
</reference>
<accession>A0ABP3UDA1</accession>
<name>A0ABP3UDA1_9CLOT</name>
<gene>
    <name evidence="2" type="ORF">GCM10008905_29640</name>
</gene>
<keyword evidence="1" id="KW-0472">Membrane</keyword>
<keyword evidence="1" id="KW-0812">Transmembrane</keyword>
<evidence type="ECO:0000313" key="2">
    <source>
        <dbReference type="EMBL" id="GAA0729544.1"/>
    </source>
</evidence>
<keyword evidence="3" id="KW-1185">Reference proteome</keyword>
<feature type="transmembrane region" description="Helical" evidence="1">
    <location>
        <begin position="66"/>
        <end position="86"/>
    </location>
</feature>
<evidence type="ECO:0000256" key="1">
    <source>
        <dbReference type="SAM" id="Phobius"/>
    </source>
</evidence>
<dbReference type="RefSeq" id="WP_343770919.1">
    <property type="nucleotide sequence ID" value="NZ_BAAACF010000006.1"/>
</dbReference>
<evidence type="ECO:0000313" key="3">
    <source>
        <dbReference type="Proteomes" id="UP001500339"/>
    </source>
</evidence>
<feature type="transmembrane region" description="Helical" evidence="1">
    <location>
        <begin position="92"/>
        <end position="112"/>
    </location>
</feature>
<protein>
    <submittedName>
        <fullName evidence="2">Uncharacterized protein</fullName>
    </submittedName>
</protein>
<feature type="transmembrane region" description="Helical" evidence="1">
    <location>
        <begin position="36"/>
        <end position="54"/>
    </location>
</feature>